<dbReference type="InterPro" id="IPR036457">
    <property type="entry name" value="PPM-type-like_dom_sf"/>
</dbReference>
<dbReference type="AlphaFoldDB" id="A0A7W0CF39"/>
<dbReference type="CDD" id="cd00130">
    <property type="entry name" value="PAS"/>
    <property type="match status" value="1"/>
</dbReference>
<dbReference type="SMART" id="SM00331">
    <property type="entry name" value="PP2C_SIG"/>
    <property type="match status" value="1"/>
</dbReference>
<feature type="domain" description="PAS" evidence="3">
    <location>
        <begin position="64"/>
        <end position="119"/>
    </location>
</feature>
<dbReference type="Gene3D" id="3.30.450.40">
    <property type="match status" value="1"/>
</dbReference>
<evidence type="ECO:0000256" key="2">
    <source>
        <dbReference type="SAM" id="Coils"/>
    </source>
</evidence>
<dbReference type="InterPro" id="IPR035965">
    <property type="entry name" value="PAS-like_dom_sf"/>
</dbReference>
<evidence type="ECO:0000313" key="5">
    <source>
        <dbReference type="Proteomes" id="UP000530928"/>
    </source>
</evidence>
<dbReference type="InterPro" id="IPR013656">
    <property type="entry name" value="PAS_4"/>
</dbReference>
<dbReference type="Pfam" id="PF08448">
    <property type="entry name" value="PAS_4"/>
    <property type="match status" value="1"/>
</dbReference>
<dbReference type="Gene3D" id="3.60.40.10">
    <property type="entry name" value="PPM-type phosphatase domain"/>
    <property type="match status" value="1"/>
</dbReference>
<protein>
    <submittedName>
        <fullName evidence="4">Serine phosphatase RsbU (Regulator of sigma subunit)</fullName>
    </submittedName>
</protein>
<dbReference type="SUPFAM" id="SSF55781">
    <property type="entry name" value="GAF domain-like"/>
    <property type="match status" value="1"/>
</dbReference>
<evidence type="ECO:0000256" key="1">
    <source>
        <dbReference type="ARBA" id="ARBA00022801"/>
    </source>
</evidence>
<sequence>MDGARVAEMTLSERISALKAVSHLDPAQTPQLLQAALLELEQASDELTTYRDEIAASSRSGHHHRRSLCALLDQLPLPIFILDRNGTIVRSNRSAGHPFGRRRQSLEGKPFAVLVDLPHRPVFRSHLGAVLRGLPRLPLATRLCLGGQAVEADLALINLPVEDQVAVTVSLPGSDLAPARALPDGRLDVITELTTVLLSDRECNEGWLLRRSAEVLTAAYADLAVIDRDRADGARHRAAVVGDPGELDSIGLLESLPPLETRYSTLLNPIDDELALGRDKSGLPALTLLRAGSAVIVPVGDETGMEGTLTLIRRSDRSGFDTDDLRLAERIGRHVALALRADRVRRARTSSAHALQASLLPRRLPEVPGCELSSLYSPAGEGELVGGDFYDVFPCRAGWGLVLGDVCGKGDEAAAITAIARNGLRVLAGRTGDPAQLLQEINQALIRHPDTERFVTAIVAQVEQVSGGMTVRLASAGHPPALVRGADGVVRQAEGGGLPLGLFEDASYSRYEIKLAYGEALIVYSDGVTEARDEFGHLYGPQRLSTALAAAPGFTADDLIHAVHEDLRRFATKGGGDDTALLVLRVDDEPEF</sequence>
<dbReference type="Gene3D" id="3.30.450.20">
    <property type="entry name" value="PAS domain"/>
    <property type="match status" value="1"/>
</dbReference>
<dbReference type="InterPro" id="IPR052016">
    <property type="entry name" value="Bact_Sigma-Reg"/>
</dbReference>
<name>A0A7W0CF39_9ACTN</name>
<accession>A0A7W0CF39</accession>
<dbReference type="EMBL" id="JACDUR010000001">
    <property type="protein sequence ID" value="MBA2889859.1"/>
    <property type="molecule type" value="Genomic_DNA"/>
</dbReference>
<dbReference type="InterPro" id="IPR029016">
    <property type="entry name" value="GAF-like_dom_sf"/>
</dbReference>
<dbReference type="PANTHER" id="PTHR43156">
    <property type="entry name" value="STAGE II SPORULATION PROTEIN E-RELATED"/>
    <property type="match status" value="1"/>
</dbReference>
<dbReference type="Pfam" id="PF07228">
    <property type="entry name" value="SpoIIE"/>
    <property type="match status" value="1"/>
</dbReference>
<dbReference type="GO" id="GO:0016791">
    <property type="term" value="F:phosphatase activity"/>
    <property type="evidence" value="ECO:0007669"/>
    <property type="project" value="TreeGrafter"/>
</dbReference>
<evidence type="ECO:0000313" key="4">
    <source>
        <dbReference type="EMBL" id="MBA2889859.1"/>
    </source>
</evidence>
<keyword evidence="1" id="KW-0378">Hydrolase</keyword>
<dbReference type="SMART" id="SM00091">
    <property type="entry name" value="PAS"/>
    <property type="match status" value="1"/>
</dbReference>
<keyword evidence="5" id="KW-1185">Reference proteome</keyword>
<dbReference type="SUPFAM" id="SSF55785">
    <property type="entry name" value="PYP-like sensor domain (PAS domain)"/>
    <property type="match status" value="1"/>
</dbReference>
<feature type="coiled-coil region" evidence="2">
    <location>
        <begin position="33"/>
        <end position="60"/>
    </location>
</feature>
<dbReference type="InterPro" id="IPR001932">
    <property type="entry name" value="PPM-type_phosphatase-like_dom"/>
</dbReference>
<organism evidence="4 5">
    <name type="scientific">Nonomuraea soli</name>
    <dbReference type="NCBI Taxonomy" id="1032476"/>
    <lineage>
        <taxon>Bacteria</taxon>
        <taxon>Bacillati</taxon>
        <taxon>Actinomycetota</taxon>
        <taxon>Actinomycetes</taxon>
        <taxon>Streptosporangiales</taxon>
        <taxon>Streptosporangiaceae</taxon>
        <taxon>Nonomuraea</taxon>
    </lineage>
</organism>
<dbReference type="Proteomes" id="UP000530928">
    <property type="component" value="Unassembled WGS sequence"/>
</dbReference>
<proteinExistence type="predicted"/>
<dbReference type="RefSeq" id="WP_181608600.1">
    <property type="nucleotide sequence ID" value="NZ_BAABAM010000001.1"/>
</dbReference>
<dbReference type="SUPFAM" id="SSF81606">
    <property type="entry name" value="PP2C-like"/>
    <property type="match status" value="1"/>
</dbReference>
<reference evidence="4 5" key="1">
    <citation type="submission" date="2020-07" db="EMBL/GenBank/DDBJ databases">
        <title>Genomic Encyclopedia of Type Strains, Phase IV (KMG-IV): sequencing the most valuable type-strain genomes for metagenomic binning, comparative biology and taxonomic classification.</title>
        <authorList>
            <person name="Goeker M."/>
        </authorList>
    </citation>
    <scope>NUCLEOTIDE SEQUENCE [LARGE SCALE GENOMIC DNA]</scope>
    <source>
        <strain evidence="4 5">DSM 45533</strain>
    </source>
</reference>
<dbReference type="PANTHER" id="PTHR43156:SF2">
    <property type="entry name" value="STAGE II SPORULATION PROTEIN E"/>
    <property type="match status" value="1"/>
</dbReference>
<keyword evidence="2" id="KW-0175">Coiled coil</keyword>
<dbReference type="PROSITE" id="PS50112">
    <property type="entry name" value="PAS"/>
    <property type="match status" value="1"/>
</dbReference>
<comment type="caution">
    <text evidence="4">The sequence shown here is derived from an EMBL/GenBank/DDBJ whole genome shotgun (WGS) entry which is preliminary data.</text>
</comment>
<gene>
    <name evidence="4" type="ORF">HNR30_001194</name>
</gene>
<dbReference type="InterPro" id="IPR000014">
    <property type="entry name" value="PAS"/>
</dbReference>
<evidence type="ECO:0000259" key="3">
    <source>
        <dbReference type="PROSITE" id="PS50112"/>
    </source>
</evidence>